<reference evidence="1" key="2">
    <citation type="submission" date="2020-09" db="EMBL/GenBank/DDBJ databases">
        <authorList>
            <person name="Sun Q."/>
            <person name="Zhou Y."/>
        </authorList>
    </citation>
    <scope>NUCLEOTIDE SEQUENCE</scope>
    <source>
        <strain evidence="1">CGMCC 4.7430</strain>
    </source>
</reference>
<name>A0A918AFH7_9ACTN</name>
<dbReference type="Proteomes" id="UP000660745">
    <property type="component" value="Unassembled WGS sequence"/>
</dbReference>
<gene>
    <name evidence="1" type="ORF">GCM10012278_79720</name>
</gene>
<reference evidence="1" key="1">
    <citation type="journal article" date="2014" name="Int. J. Syst. Evol. Microbiol.">
        <title>Complete genome sequence of Corynebacterium casei LMG S-19264T (=DSM 44701T), isolated from a smear-ripened cheese.</title>
        <authorList>
            <consortium name="US DOE Joint Genome Institute (JGI-PGF)"/>
            <person name="Walter F."/>
            <person name="Albersmeier A."/>
            <person name="Kalinowski J."/>
            <person name="Ruckert C."/>
        </authorList>
    </citation>
    <scope>NUCLEOTIDE SEQUENCE</scope>
    <source>
        <strain evidence="1">CGMCC 4.7430</strain>
    </source>
</reference>
<evidence type="ECO:0008006" key="3">
    <source>
        <dbReference type="Google" id="ProtNLM"/>
    </source>
</evidence>
<dbReference type="PROSITE" id="PS51257">
    <property type="entry name" value="PROKAR_LIPOPROTEIN"/>
    <property type="match status" value="1"/>
</dbReference>
<evidence type="ECO:0000313" key="1">
    <source>
        <dbReference type="EMBL" id="GGP16321.1"/>
    </source>
</evidence>
<sequence length="228" mass="25319">MGQTRAWITLLVTLLTLVMVSACGQPEFTYVRDRDGTTYFKVPASFAQIDASSLDLALSGNQPDTQAALQRERRVWATAFDQAPEPGIGHLFDSRSPFVYATVHKLTEEQRATVSLDRLRDFILPVTEEMRTAYVTNALSTGRMPLFTGFEPISDRLVLLDNGARGVRVRFNYQIGATIQTFDHTAILDEQGSTVSVMLITCRSSCFAARGAEFEEIAASFKLLRPRG</sequence>
<accession>A0A918AFH7</accession>
<comment type="caution">
    <text evidence="1">The sequence shown here is derived from an EMBL/GenBank/DDBJ whole genome shotgun (WGS) entry which is preliminary data.</text>
</comment>
<evidence type="ECO:0000313" key="2">
    <source>
        <dbReference type="Proteomes" id="UP000660745"/>
    </source>
</evidence>
<organism evidence="1 2">
    <name type="scientific">Nonomuraea glycinis</name>
    <dbReference type="NCBI Taxonomy" id="2047744"/>
    <lineage>
        <taxon>Bacteria</taxon>
        <taxon>Bacillati</taxon>
        <taxon>Actinomycetota</taxon>
        <taxon>Actinomycetes</taxon>
        <taxon>Streptosporangiales</taxon>
        <taxon>Streptosporangiaceae</taxon>
        <taxon>Nonomuraea</taxon>
    </lineage>
</organism>
<dbReference type="EMBL" id="BMNK01000020">
    <property type="protein sequence ID" value="GGP16321.1"/>
    <property type="molecule type" value="Genomic_DNA"/>
</dbReference>
<keyword evidence="2" id="KW-1185">Reference proteome</keyword>
<dbReference type="AlphaFoldDB" id="A0A918AFH7"/>
<proteinExistence type="predicted"/>
<protein>
    <recommendedName>
        <fullName evidence="3">Lipoprotein</fullName>
    </recommendedName>
</protein>